<feature type="compositionally biased region" description="Pro residues" evidence="2">
    <location>
        <begin position="109"/>
        <end position="120"/>
    </location>
</feature>
<feature type="region of interest" description="Disordered" evidence="2">
    <location>
        <begin position="846"/>
        <end position="887"/>
    </location>
</feature>
<feature type="compositionally biased region" description="Pro residues" evidence="2">
    <location>
        <begin position="179"/>
        <end position="197"/>
    </location>
</feature>
<dbReference type="PANTHER" id="PTHR36886">
    <property type="entry name" value="PROTEIN FRIGIDA-ESSENTIAL 1"/>
    <property type="match status" value="1"/>
</dbReference>
<evidence type="ECO:0000259" key="3">
    <source>
        <dbReference type="PROSITE" id="PS50103"/>
    </source>
</evidence>
<feature type="region of interest" description="Disordered" evidence="2">
    <location>
        <begin position="1315"/>
        <end position="1391"/>
    </location>
</feature>
<feature type="compositionally biased region" description="Polar residues" evidence="2">
    <location>
        <begin position="848"/>
        <end position="870"/>
    </location>
</feature>
<feature type="compositionally biased region" description="Polar residues" evidence="2">
    <location>
        <begin position="1218"/>
        <end position="1240"/>
    </location>
</feature>
<feature type="compositionally biased region" description="Polar residues" evidence="2">
    <location>
        <begin position="962"/>
        <end position="974"/>
    </location>
</feature>
<gene>
    <name evidence="4" type="ORF">FEM48_Zijuj05G0125400</name>
</gene>
<sequence length="1474" mass="161000">MYGQANYGPQFGQGTQKPIPSAYQQHMQAPPPSPPPPPPPTLQFQQGPTTQLPSVVQQAPLAVPPQISQLGPRLYHHGLPAQNAHQIRPSVSPMHGPPEMLRSPQPHGALPPPPPPPPPSQGQTPYRATLHPLPPNPGGMQGLRHIPPPPPPSTSGFFTPTRFGSSVPSIIGDSHVPSTAPPPPSSSPPIPPSPPLAASPLASSSSANPGASNLSDHSDLSSSYNKHSISELRVVDHVDRGIALKDVRLNALVHDGSQNLDARSVCEVGSVAGDGFDGTARLNLPPPPPKITEFKGDDFSSQPNHLMVSAGCTSPADSDMEMEDDITVFDKDQEVSNSVEASDCNSDLVCKEQDVKYQLHGQQISLEGHLVNHASSEKVISGSLNLHEESKDHPASRKSASKPSSSILCSVGAAECHVTSNKEKSNTILAEVSSPSIAFADLRSSSNQINRSGSPFRLLQDYASDNTSENGDEPFHEDSNPLTVPPFVTVGPSRSQKVTVSHLETDTVSESPQRSKKAKKGFGQLSESSISQKAAEYPPVSQTKVEDAQADIASSTSGKTDECLDDDHRKQASVKHTSSKKVALGDADVEVISKRNKTVKENREKETKFESAAPLKVDEFGRLVREGSSDSDYDSRHTNRRTKRGRSRSRSRSPVDRSRRRNSWRRREKRSRSRSWSPRNRRSRSRSPTYRRTGEFGGENMRRDRARLPECFDFRKGKCYRGASCRYMHHEVDKSDGSRRHRSSQNVRYTMKDRNTYWEREEVTKDNLQSTVSDHGDKLIDSDLIGRGSRQLSATASDEGMIPEKSAEPTPQIPHDLKFQEVLETQTHTPKSFGDTSQNVFAFRETSVHQSQSNISPKKFSNSEPSSDTISSTQSLPSASSLSQKRSSEPISLQLLTSKELSSPNYSVANTLHHLLRHPPPASLPLAHGSAAAHMPQFQREHGSISQTASYPLPSAPVENLHTFQAPLSSQYSQPSRPPNSSWSSLLPPPPPRPNDSSLNAGITKPDVSSQFQQSHFPVRTDFSPLTSVRPYPTELPSNSQVGEFLHRAYPSVQESQRPNINREDFRSGNPPSQPFGGCSPLRDDHLTHPVVQELNSLSSLSQGSLNRQHVPSSKELPVNRILPFSGDIFPSGEHIKSSSQSHHCTHNQQPSYGMQYPPNDNILGMPGKTVSVSRYPPDLMDRNSTSCHPEFGASTISAHYNPFGSTFEQQLNTKFSSNDFSQENGAQYGNKYDTPSSLSHVAVDGHGVGSTASRQTSSPSSTRARGSILPKSGGDQYDPLFDSIETSSKSLKENDTGQKQELASDSDVIARLSGSHKPLNVEENNKDKEVGAVASTSSLDNDEYGETADAEVGFVENESPSTPVEEATAGEVEIDHTNSPGESKKKKDSRSMKLFKISIANFVKEVLKPSWRQGNMSKEAFKTIVKKTVDKVSGAMKNHQAPKSQAKINHYIDSSQRKLTKLVMGYVDKYVKV</sequence>
<evidence type="ECO:0000313" key="5">
    <source>
        <dbReference type="Proteomes" id="UP000813462"/>
    </source>
</evidence>
<feature type="compositionally biased region" description="Low complexity" evidence="2">
    <location>
        <begin position="871"/>
        <end position="885"/>
    </location>
</feature>
<name>A0A978VEU7_ZIZJJ</name>
<reference evidence="4" key="1">
    <citation type="journal article" date="2021" name="Front. Plant Sci.">
        <title>Chromosome-Scale Genome Assembly for Chinese Sour Jujube and Insights Into Its Genome Evolution and Domestication Signature.</title>
        <authorList>
            <person name="Shen L.-Y."/>
            <person name="Luo H."/>
            <person name="Wang X.-L."/>
            <person name="Wang X.-M."/>
            <person name="Qiu X.-J."/>
            <person name="Liu H."/>
            <person name="Zhou S.-S."/>
            <person name="Jia K.-H."/>
            <person name="Nie S."/>
            <person name="Bao Y.-T."/>
            <person name="Zhang R.-G."/>
            <person name="Yun Q.-Z."/>
            <person name="Chai Y.-H."/>
            <person name="Lu J.-Y."/>
            <person name="Li Y."/>
            <person name="Zhao S.-W."/>
            <person name="Mao J.-F."/>
            <person name="Jia S.-G."/>
            <person name="Mao Y.-M."/>
        </authorList>
    </citation>
    <scope>NUCLEOTIDE SEQUENCE</scope>
    <source>
        <strain evidence="4">AT0</strain>
        <tissue evidence="4">Leaf</tissue>
    </source>
</reference>
<dbReference type="GO" id="GO:0008270">
    <property type="term" value="F:zinc ion binding"/>
    <property type="evidence" value="ECO:0007669"/>
    <property type="project" value="UniProtKB-KW"/>
</dbReference>
<dbReference type="InterPro" id="IPR000571">
    <property type="entry name" value="Znf_CCCH"/>
</dbReference>
<keyword evidence="1" id="KW-0862">Zinc</keyword>
<evidence type="ECO:0000256" key="1">
    <source>
        <dbReference type="PROSITE-ProRule" id="PRU00723"/>
    </source>
</evidence>
<accession>A0A978VEU7</accession>
<proteinExistence type="predicted"/>
<feature type="compositionally biased region" description="Basic and acidic residues" evidence="2">
    <location>
        <begin position="626"/>
        <end position="637"/>
    </location>
</feature>
<feature type="zinc finger region" description="C3H1-type" evidence="1">
    <location>
        <begin position="705"/>
        <end position="732"/>
    </location>
</feature>
<feature type="compositionally biased region" description="Basic and acidic residues" evidence="2">
    <location>
        <begin position="1320"/>
        <end position="1331"/>
    </location>
</feature>
<feature type="region of interest" description="Disordered" evidence="2">
    <location>
        <begin position="934"/>
        <end position="1085"/>
    </location>
</feature>
<protein>
    <recommendedName>
        <fullName evidence="3">C3H1-type domain-containing protein</fullName>
    </recommendedName>
</protein>
<feature type="compositionally biased region" description="Low complexity" evidence="2">
    <location>
        <begin position="42"/>
        <end position="53"/>
    </location>
</feature>
<feature type="compositionally biased region" description="Pro residues" evidence="2">
    <location>
        <begin position="29"/>
        <end position="41"/>
    </location>
</feature>
<feature type="compositionally biased region" description="Low complexity" evidence="2">
    <location>
        <begin position="1251"/>
        <end position="1266"/>
    </location>
</feature>
<dbReference type="Proteomes" id="UP000813462">
    <property type="component" value="Unassembled WGS sequence"/>
</dbReference>
<feature type="region of interest" description="Disordered" evidence="2">
    <location>
        <begin position="463"/>
        <end position="581"/>
    </location>
</feature>
<dbReference type="InterPro" id="IPR052650">
    <property type="entry name" value="Zinc_finger_CCCH"/>
</dbReference>
<feature type="compositionally biased region" description="Basic residues" evidence="2">
    <location>
        <begin position="658"/>
        <end position="685"/>
    </location>
</feature>
<feature type="compositionally biased region" description="Basic residues" evidence="2">
    <location>
        <begin position="638"/>
        <end position="651"/>
    </location>
</feature>
<feature type="compositionally biased region" description="Low complexity" evidence="2">
    <location>
        <begin position="154"/>
        <end position="166"/>
    </location>
</feature>
<evidence type="ECO:0000256" key="2">
    <source>
        <dbReference type="SAM" id="MobiDB-lite"/>
    </source>
</evidence>
<feature type="region of interest" description="Disordered" evidence="2">
    <location>
        <begin position="792"/>
        <end position="814"/>
    </location>
</feature>
<feature type="region of interest" description="Disordered" evidence="2">
    <location>
        <begin position="1218"/>
        <end position="1283"/>
    </location>
</feature>
<dbReference type="PANTHER" id="PTHR36886:SF7">
    <property type="entry name" value="EXPRESSED PROTEIN"/>
    <property type="match status" value="1"/>
</dbReference>
<evidence type="ECO:0000313" key="4">
    <source>
        <dbReference type="EMBL" id="KAH7528886.1"/>
    </source>
</evidence>
<feature type="region of interest" description="Disordered" evidence="2">
    <location>
        <begin position="626"/>
        <end position="701"/>
    </location>
</feature>
<comment type="caution">
    <text evidence="4">The sequence shown here is derived from an EMBL/GenBank/DDBJ whole genome shotgun (WGS) entry which is preliminary data.</text>
</comment>
<dbReference type="PROSITE" id="PS50103">
    <property type="entry name" value="ZF_C3H1"/>
    <property type="match status" value="1"/>
</dbReference>
<keyword evidence="1" id="KW-0479">Metal-binding</keyword>
<feature type="region of interest" description="Disordered" evidence="2">
    <location>
        <begin position="1"/>
        <end position="223"/>
    </location>
</feature>
<keyword evidence="1" id="KW-0863">Zinc-finger</keyword>
<dbReference type="EMBL" id="JAEACU010000005">
    <property type="protein sequence ID" value="KAH7528886.1"/>
    <property type="molecule type" value="Genomic_DNA"/>
</dbReference>
<feature type="compositionally biased region" description="Acidic residues" evidence="2">
    <location>
        <begin position="1341"/>
        <end position="1350"/>
    </location>
</feature>
<feature type="domain" description="C3H1-type" evidence="3">
    <location>
        <begin position="705"/>
        <end position="732"/>
    </location>
</feature>
<feature type="compositionally biased region" description="Polar residues" evidence="2">
    <location>
        <begin position="1007"/>
        <end position="1016"/>
    </location>
</feature>
<organism evidence="4 5">
    <name type="scientific">Ziziphus jujuba var. spinosa</name>
    <dbReference type="NCBI Taxonomy" id="714518"/>
    <lineage>
        <taxon>Eukaryota</taxon>
        <taxon>Viridiplantae</taxon>
        <taxon>Streptophyta</taxon>
        <taxon>Embryophyta</taxon>
        <taxon>Tracheophyta</taxon>
        <taxon>Spermatophyta</taxon>
        <taxon>Magnoliopsida</taxon>
        <taxon>eudicotyledons</taxon>
        <taxon>Gunneridae</taxon>
        <taxon>Pentapetalae</taxon>
        <taxon>rosids</taxon>
        <taxon>fabids</taxon>
        <taxon>Rosales</taxon>
        <taxon>Rhamnaceae</taxon>
        <taxon>Paliureae</taxon>
        <taxon>Ziziphus</taxon>
    </lineage>
</organism>
<feature type="compositionally biased region" description="Low complexity" evidence="2">
    <location>
        <begin position="198"/>
        <end position="223"/>
    </location>
</feature>
<feature type="compositionally biased region" description="Basic and acidic residues" evidence="2">
    <location>
        <begin position="559"/>
        <end position="570"/>
    </location>
</feature>